<dbReference type="SUPFAM" id="SSF118116">
    <property type="entry name" value="DNA mismatch repair protein MutL"/>
    <property type="match status" value="1"/>
</dbReference>
<dbReference type="PANTHER" id="PTHR10073:SF47">
    <property type="entry name" value="DNA MISMATCH REPAIR PROTEIN MLH3"/>
    <property type="match status" value="1"/>
</dbReference>
<dbReference type="GO" id="GO:0140664">
    <property type="term" value="F:ATP-dependent DNA damage sensor activity"/>
    <property type="evidence" value="ECO:0007669"/>
    <property type="project" value="InterPro"/>
</dbReference>
<dbReference type="InterPro" id="IPR038973">
    <property type="entry name" value="MutL/Mlh/Pms-like"/>
</dbReference>
<dbReference type="Gene3D" id="3.30.1540.20">
    <property type="entry name" value="MutL, C-terminal domain, dimerisation subdomain"/>
    <property type="match status" value="1"/>
</dbReference>
<evidence type="ECO:0000313" key="1">
    <source>
        <dbReference type="EMBL" id="KAF3167739.1"/>
    </source>
</evidence>
<dbReference type="AlphaFoldDB" id="A0A7C8PPR4"/>
<dbReference type="GO" id="GO:0006298">
    <property type="term" value="P:mismatch repair"/>
    <property type="evidence" value="ECO:0007669"/>
    <property type="project" value="InterPro"/>
</dbReference>
<dbReference type="FunFam" id="3.30.1540.20:FF:000005">
    <property type="entry name" value="MutL homolog 3"/>
    <property type="match status" value="1"/>
</dbReference>
<comment type="caution">
    <text evidence="1">The sequence shown here is derived from an EMBL/GenBank/DDBJ whole genome shotgun (WGS) entry which is preliminary data.</text>
</comment>
<organism evidence="1 2">
    <name type="scientific">Orbilia oligospora</name>
    <name type="common">Nematode-trapping fungus</name>
    <name type="synonym">Arthrobotrys oligospora</name>
    <dbReference type="NCBI Taxonomy" id="2813651"/>
    <lineage>
        <taxon>Eukaryota</taxon>
        <taxon>Fungi</taxon>
        <taxon>Dikarya</taxon>
        <taxon>Ascomycota</taxon>
        <taxon>Pezizomycotina</taxon>
        <taxon>Orbiliomycetes</taxon>
        <taxon>Orbiliales</taxon>
        <taxon>Orbiliaceae</taxon>
        <taxon>Orbilia</taxon>
    </lineage>
</organism>
<proteinExistence type="predicted"/>
<dbReference type="GO" id="GO:0032300">
    <property type="term" value="C:mismatch repair complex"/>
    <property type="evidence" value="ECO:0007669"/>
    <property type="project" value="InterPro"/>
</dbReference>
<accession>A0A7C8PPR4</accession>
<dbReference type="Proteomes" id="UP000479691">
    <property type="component" value="Unassembled WGS sequence"/>
</dbReference>
<reference evidence="1 2" key="1">
    <citation type="submission" date="2019-06" db="EMBL/GenBank/DDBJ databases">
        <authorList>
            <person name="Palmer J.M."/>
        </authorList>
    </citation>
    <scope>NUCLEOTIDE SEQUENCE [LARGE SCALE GENOMIC DNA]</scope>
    <source>
        <strain evidence="1 2">TWF788</strain>
    </source>
</reference>
<gene>
    <name evidence="1" type="primary">MLH3_2</name>
    <name evidence="1" type="ORF">TWF788_011312</name>
</gene>
<sequence length="83" mass="9337">MVTATQRLNEVVSSRACRSAIMFNDKLTLEECRELIERLAACDFPFQCAHGRPSMVPVIDLADDGVETRFKEDACGNLCFQHD</sequence>
<name>A0A7C8PPR4_ORBOL</name>
<protein>
    <submittedName>
        <fullName evidence="1">DNA mismatch repair protein</fullName>
    </submittedName>
</protein>
<evidence type="ECO:0000313" key="2">
    <source>
        <dbReference type="Proteomes" id="UP000479691"/>
    </source>
</evidence>
<dbReference type="PANTHER" id="PTHR10073">
    <property type="entry name" value="DNA MISMATCH REPAIR PROTEIN MLH, PMS, MUTL"/>
    <property type="match status" value="1"/>
</dbReference>
<dbReference type="EMBL" id="JAABOE010000090">
    <property type="protein sequence ID" value="KAF3167739.1"/>
    <property type="molecule type" value="Genomic_DNA"/>
</dbReference>
<dbReference type="InterPro" id="IPR042120">
    <property type="entry name" value="MutL_C_dimsub"/>
</dbReference>
<dbReference type="InterPro" id="IPR037198">
    <property type="entry name" value="MutL_C_sf"/>
</dbReference>
<dbReference type="GO" id="GO:0016887">
    <property type="term" value="F:ATP hydrolysis activity"/>
    <property type="evidence" value="ECO:0007669"/>
    <property type="project" value="InterPro"/>
</dbReference>